<feature type="compositionally biased region" description="Gly residues" evidence="3">
    <location>
        <begin position="1179"/>
        <end position="1193"/>
    </location>
</feature>
<feature type="compositionally biased region" description="Basic and acidic residues" evidence="3">
    <location>
        <begin position="1151"/>
        <end position="1170"/>
    </location>
</feature>
<feature type="compositionally biased region" description="Low complexity" evidence="3">
    <location>
        <begin position="977"/>
        <end position="992"/>
    </location>
</feature>
<feature type="coiled-coil region" evidence="2">
    <location>
        <begin position="209"/>
        <end position="236"/>
    </location>
</feature>
<dbReference type="PANTHER" id="PTHR11439:SF483">
    <property type="entry name" value="PEPTIDE SYNTHASE GLIP-LIKE, PUTATIVE (AFU_ORTHOLOGUE AFUA_3G12920)-RELATED"/>
    <property type="match status" value="1"/>
</dbReference>
<feature type="non-terminal residue" evidence="5">
    <location>
        <position position="1"/>
    </location>
</feature>
<feature type="compositionally biased region" description="Basic and acidic residues" evidence="3">
    <location>
        <begin position="1074"/>
        <end position="1090"/>
    </location>
</feature>
<dbReference type="Proteomes" id="UP001189429">
    <property type="component" value="Unassembled WGS sequence"/>
</dbReference>
<feature type="region of interest" description="Disordered" evidence="3">
    <location>
        <begin position="290"/>
        <end position="361"/>
    </location>
</feature>
<keyword evidence="1" id="KW-0862">Zinc</keyword>
<gene>
    <name evidence="5" type="ORF">PCOR1329_LOCUS6696</name>
</gene>
<name>A0ABN9Q055_9DINO</name>
<dbReference type="SUPFAM" id="SSF57756">
    <property type="entry name" value="Retrovirus zinc finger-like domains"/>
    <property type="match status" value="1"/>
</dbReference>
<feature type="region of interest" description="Disordered" evidence="3">
    <location>
        <begin position="1049"/>
        <end position="1210"/>
    </location>
</feature>
<dbReference type="Pfam" id="PF07727">
    <property type="entry name" value="RVT_2"/>
    <property type="match status" value="1"/>
</dbReference>
<organism evidence="5 6">
    <name type="scientific">Prorocentrum cordatum</name>
    <dbReference type="NCBI Taxonomy" id="2364126"/>
    <lineage>
        <taxon>Eukaryota</taxon>
        <taxon>Sar</taxon>
        <taxon>Alveolata</taxon>
        <taxon>Dinophyceae</taxon>
        <taxon>Prorocentrales</taxon>
        <taxon>Prorocentraceae</taxon>
        <taxon>Prorocentrum</taxon>
    </lineage>
</organism>
<reference evidence="5" key="1">
    <citation type="submission" date="2023-10" db="EMBL/GenBank/DDBJ databases">
        <authorList>
            <person name="Chen Y."/>
            <person name="Shah S."/>
            <person name="Dougan E. K."/>
            <person name="Thang M."/>
            <person name="Chan C."/>
        </authorList>
    </citation>
    <scope>NUCLEOTIDE SEQUENCE [LARGE SCALE GENOMIC DNA]</scope>
</reference>
<feature type="compositionally biased region" description="Basic and acidic residues" evidence="3">
    <location>
        <begin position="1049"/>
        <end position="1065"/>
    </location>
</feature>
<dbReference type="PANTHER" id="PTHR11439">
    <property type="entry name" value="GAG-POL-RELATED RETROTRANSPOSON"/>
    <property type="match status" value="1"/>
</dbReference>
<dbReference type="PROSITE" id="PS50158">
    <property type="entry name" value="ZF_CCHC"/>
    <property type="match status" value="1"/>
</dbReference>
<feature type="region of interest" description="Disordered" evidence="3">
    <location>
        <begin position="957"/>
        <end position="992"/>
    </location>
</feature>
<feature type="compositionally biased region" description="Basic and acidic residues" evidence="3">
    <location>
        <begin position="636"/>
        <end position="646"/>
    </location>
</feature>
<feature type="compositionally biased region" description="Basic and acidic residues" evidence="3">
    <location>
        <begin position="1111"/>
        <end position="1128"/>
    </location>
</feature>
<keyword evidence="2" id="KW-0175">Coiled coil</keyword>
<feature type="compositionally biased region" description="Low complexity" evidence="3">
    <location>
        <begin position="290"/>
        <end position="304"/>
    </location>
</feature>
<evidence type="ECO:0000259" key="4">
    <source>
        <dbReference type="PROSITE" id="PS50158"/>
    </source>
</evidence>
<evidence type="ECO:0000256" key="3">
    <source>
        <dbReference type="SAM" id="MobiDB-lite"/>
    </source>
</evidence>
<keyword evidence="1" id="KW-0863">Zinc-finger</keyword>
<dbReference type="SMART" id="SM00343">
    <property type="entry name" value="ZnF_C2HC"/>
    <property type="match status" value="1"/>
</dbReference>
<evidence type="ECO:0000313" key="6">
    <source>
        <dbReference type="Proteomes" id="UP001189429"/>
    </source>
</evidence>
<dbReference type="EMBL" id="CAUYUJ010001792">
    <property type="protein sequence ID" value="CAK0797685.1"/>
    <property type="molecule type" value="Genomic_DNA"/>
</dbReference>
<dbReference type="CDD" id="cd09272">
    <property type="entry name" value="RNase_HI_RT_Ty1"/>
    <property type="match status" value="1"/>
</dbReference>
<feature type="region of interest" description="Disordered" evidence="3">
    <location>
        <begin position="382"/>
        <end position="420"/>
    </location>
</feature>
<evidence type="ECO:0000256" key="1">
    <source>
        <dbReference type="PROSITE-ProRule" id="PRU00047"/>
    </source>
</evidence>
<feature type="non-terminal residue" evidence="5">
    <location>
        <position position="2045"/>
    </location>
</feature>
<comment type="caution">
    <text evidence="5">The sequence shown here is derived from an EMBL/GenBank/DDBJ whole genome shotgun (WGS) entry which is preliminary data.</text>
</comment>
<sequence length="2045" mass="226835">EPHVPPGGGLHAMAATVEQMRELADRLLALERDNAQMVEELRRVRQEGPHQQIVEAFREALEETRGRRSGGSLIDTKGLNKPSVFSDDESSFITWSRKLENFVANVYREARELLAIAAEQVESVTYQALQGDDLQNPRIGQEMLEEIDDQLYVVLSSLTDGEAFNITVSAGSGNGFEAWRRLNRRFDPITAGRSRSILRSIMDPGRAKLQDLQAAIERLEELMRRYESRKDTAGQRRTLAEDIKMAALEAMLPDELERHVQMNKNRITSYALMREEVTTYAESRAGVMTKAAAKPPSKPVAVDPDAMDTSALWRDTGKGKKVEWKGKGKGDSKGKGKDGKSKGKGSSSKGGKQSGKKGVTNDGYGSAKQMCWNCDKPGHLAKDCWAPPRGQGKAGGKQGGKTSKDSKNGSKGGQGSLDYEPEQERDVGALEMCCLDSKHDEYLQLASFEESGKDKWVRMNFDTGSAKTAFPLEMDCGKAMKTESVLNFRTATGEIINSTEGYGIRGFTEHQQLLKFKGVKAPVHKVLLSAGDVTGAGNDAFLMGDFGYIIHGNSPVHAELRAAFREIAARHSYEGIVTMYKERNVYNLYVNVNKDEEGGHDLCPYDEGQPGDEEMQAEDEAVEQEVPKQPHRVKAPTREEVEDHESSGHAVYRTWCRHCVAGKGQQHPHLKQTEESLEVEACFDYGYMGRRAEECAPIICARETGQGSYAATTVPTKGAAPYAIAYLVGWLKGLGYKRIIFRSDNEHALLKLLDKVSENLMGVECVPRTSPEGDSQANGRAEAAVREIKNQCRVLRSELREKYGKPIPEKSSLFTWLPRFAANCVNRYRLGKDGRSAEHRRSGRRWKRPAVNFGEKVMYRPAGAVKSQASLEDRMKMGIYVGHHERSGASMFITEGGMVRGVGIHRLPAGDRYDVDYLMKCKGCPWAPSERGTTDKPMVGAADGPEVIEMPQPAVTAAGGSAAAGGGDARASTEDPSSGAASSRGAAGEAARASQLGMRKNFYVMRADIEKYGTTASCAACRKMLDGQQPTTGHNKECRDNILKKLKEEGSHEASVRVSAHESKVGRPQGEAVEDLRAKRARVEQEERPAQEVAGEPPQEDLEEGPVQGSEVRRLEEVRRRADRRIREALTGGETQGSPAAKARLSAPRGVKRDGGEPGDAARGDGGHVDDDVELPAGTGAGGAASSSSGGGAPAASSGGDPTGAPTDADAGALSCEKIKMVPAVAKRLKEAMRYHELDASEEEIASMAICLCSLAAVDVAEIYTPPRFTPSAASYGMRPGFCIDLTTVKADGQHWDLAKEEDQKEFEKLQAKEEPKLLIGSPPCTDYCPLLRLSHSKEEVDERRRVGGDTHIRVCAAGYKRQLEANAYFLHEHPRHAASWKLKEMEELAADPRVFKVHGPMCNWNLRAESKHGETGYIRKETTWLTNSVELAKTLRGVCANYRGGPMHRHLHLIGGERVKAAASYTPELVRGVLRAFRRQLTRDNDEYVQHSFDAGPVPDKTLWWDEPESYEEVEKAWDDINQEELDAKEVKKARQEEMQWVKDMKVFKTVPEAECYEKQGKPLTMRWIDTRKVTGKYRSRLVCREIKRAKKVEDRLDPAEVFSAMPPIESLKMLISEWMTLDDGHDIRDFVMATFDISRAHFSAEQNKREVYATLPEGFEKEGHVAKMLKAMYGTEDAAHLWGETWAGQLEKHKVRVGTASRALFANEKYKGLCHGDDFVVLCKRSNVEEFKGILSEKFDVKCGAIIGFAEKDDKIMAILNREVRINDVEQCVELEADKRHVQKLLKELGLEKCSIVTTPRVKLTLEEVQAHESSPLLSPAEATKYRSATMRLKYVDQDRIDITESVKCLAQHMSAPREGHLTELKRLVRYLRGAPYEKLIYKAQEHGNIECYVDSDWAGNLKDRRSTSGMLLFRGSHLLRSSSTLQSITALSSAEAEYYAATKGAAYALGTRSYFRDIGRELDVTVHTDSSSGRSFASRRGLGKMRHICTRYLWLQEQISGKALKLLKIAGTSNPADIMTKQLPVKDMHRYMYEAGQRRSEQ</sequence>
<feature type="compositionally biased region" description="Basic and acidic residues" evidence="3">
    <location>
        <begin position="315"/>
        <end position="341"/>
    </location>
</feature>
<feature type="compositionally biased region" description="Low complexity" evidence="3">
    <location>
        <begin position="1194"/>
        <end position="1206"/>
    </location>
</feature>
<feature type="coiled-coil region" evidence="2">
    <location>
        <begin position="13"/>
        <end position="47"/>
    </location>
</feature>
<accession>A0ABN9Q055</accession>
<dbReference type="InterPro" id="IPR013103">
    <property type="entry name" value="RVT_2"/>
</dbReference>
<evidence type="ECO:0000256" key="2">
    <source>
        <dbReference type="SAM" id="Coils"/>
    </source>
</evidence>
<keyword evidence="1" id="KW-0479">Metal-binding</keyword>
<keyword evidence="6" id="KW-1185">Reference proteome</keyword>
<dbReference type="InterPro" id="IPR001878">
    <property type="entry name" value="Znf_CCHC"/>
</dbReference>
<feature type="domain" description="CCHC-type" evidence="4">
    <location>
        <begin position="371"/>
        <end position="384"/>
    </location>
</feature>
<feature type="region of interest" description="Disordered" evidence="3">
    <location>
        <begin position="606"/>
        <end position="646"/>
    </location>
</feature>
<feature type="compositionally biased region" description="Acidic residues" evidence="3">
    <location>
        <begin position="609"/>
        <end position="623"/>
    </location>
</feature>
<dbReference type="InterPro" id="IPR036875">
    <property type="entry name" value="Znf_CCHC_sf"/>
</dbReference>
<proteinExistence type="predicted"/>
<evidence type="ECO:0000313" key="5">
    <source>
        <dbReference type="EMBL" id="CAK0797685.1"/>
    </source>
</evidence>
<protein>
    <recommendedName>
        <fullName evidence="4">CCHC-type domain-containing protein</fullName>
    </recommendedName>
</protein>